<organism evidence="3 4">
    <name type="scientific">Nocardioides mesophilus</name>
    <dbReference type="NCBI Taxonomy" id="433659"/>
    <lineage>
        <taxon>Bacteria</taxon>
        <taxon>Bacillati</taxon>
        <taxon>Actinomycetota</taxon>
        <taxon>Actinomycetes</taxon>
        <taxon>Propionibacteriales</taxon>
        <taxon>Nocardioidaceae</taxon>
        <taxon>Nocardioides</taxon>
    </lineage>
</organism>
<protein>
    <submittedName>
        <fullName evidence="3">VOC family protein</fullName>
    </submittedName>
</protein>
<gene>
    <name evidence="3" type="ORF">H9L09_12765</name>
</gene>
<feature type="transmembrane region" description="Helical" evidence="1">
    <location>
        <begin position="52"/>
        <end position="70"/>
    </location>
</feature>
<dbReference type="PROSITE" id="PS51819">
    <property type="entry name" value="VOC"/>
    <property type="match status" value="1"/>
</dbReference>
<dbReference type="Gene3D" id="3.10.180.10">
    <property type="entry name" value="2,3-Dihydroxybiphenyl 1,2-Dioxygenase, domain 1"/>
    <property type="match status" value="1"/>
</dbReference>
<sequence>MSEQQPERPGGRRRPSRQIYVHLPVADLASSIAFFTALGFDVAPDSTDADATALVVGEAAFVMLLTRPFFAGFTRKPVADPTVTEVTVAVSARTRREVDELVDRALELGAQPCREAQDRGFMYGRSFYDLDGHLWELIWSDPDAFAA</sequence>
<dbReference type="Pfam" id="PF00903">
    <property type="entry name" value="Glyoxalase"/>
    <property type="match status" value="1"/>
</dbReference>
<dbReference type="Proteomes" id="UP000515947">
    <property type="component" value="Chromosome"/>
</dbReference>
<evidence type="ECO:0000313" key="3">
    <source>
        <dbReference type="EMBL" id="QNN51468.1"/>
    </source>
</evidence>
<dbReference type="InterPro" id="IPR029068">
    <property type="entry name" value="Glyas_Bleomycin-R_OHBP_Dase"/>
</dbReference>
<dbReference type="RefSeq" id="WP_187577304.1">
    <property type="nucleotide sequence ID" value="NZ_CP060713.1"/>
</dbReference>
<evidence type="ECO:0000313" key="4">
    <source>
        <dbReference type="Proteomes" id="UP000515947"/>
    </source>
</evidence>
<feature type="transmembrane region" description="Helical" evidence="1">
    <location>
        <begin position="20"/>
        <end position="40"/>
    </location>
</feature>
<dbReference type="PANTHER" id="PTHR36503:SF2">
    <property type="entry name" value="BLR2408 PROTEIN"/>
    <property type="match status" value="1"/>
</dbReference>
<dbReference type="InterPro" id="IPR037523">
    <property type="entry name" value="VOC_core"/>
</dbReference>
<name>A0A7G9R793_9ACTN</name>
<dbReference type="SUPFAM" id="SSF54593">
    <property type="entry name" value="Glyoxalase/Bleomycin resistance protein/Dihydroxybiphenyl dioxygenase"/>
    <property type="match status" value="1"/>
</dbReference>
<evidence type="ECO:0000259" key="2">
    <source>
        <dbReference type="PROSITE" id="PS51819"/>
    </source>
</evidence>
<feature type="domain" description="VOC" evidence="2">
    <location>
        <begin position="17"/>
        <end position="140"/>
    </location>
</feature>
<dbReference type="KEGG" id="nmes:H9L09_12765"/>
<keyword evidence="4" id="KW-1185">Reference proteome</keyword>
<proteinExistence type="predicted"/>
<keyword evidence="1" id="KW-0472">Membrane</keyword>
<keyword evidence="1" id="KW-1133">Transmembrane helix</keyword>
<keyword evidence="1" id="KW-0812">Transmembrane</keyword>
<reference evidence="3 4" key="1">
    <citation type="submission" date="2020-08" db="EMBL/GenBank/DDBJ databases">
        <title>Genome sequence of Nocardioides mesophilus KACC 16243T.</title>
        <authorList>
            <person name="Hyun D.-W."/>
            <person name="Bae J.-W."/>
        </authorList>
    </citation>
    <scope>NUCLEOTIDE SEQUENCE [LARGE SCALE GENOMIC DNA]</scope>
    <source>
        <strain evidence="3 4">KACC 16243</strain>
    </source>
</reference>
<dbReference type="InterPro" id="IPR004360">
    <property type="entry name" value="Glyas_Fos-R_dOase_dom"/>
</dbReference>
<evidence type="ECO:0000256" key="1">
    <source>
        <dbReference type="SAM" id="Phobius"/>
    </source>
</evidence>
<accession>A0A7G9R793</accession>
<dbReference type="EMBL" id="CP060713">
    <property type="protein sequence ID" value="QNN51468.1"/>
    <property type="molecule type" value="Genomic_DNA"/>
</dbReference>
<dbReference type="AlphaFoldDB" id="A0A7G9R793"/>
<dbReference type="PANTHER" id="PTHR36503">
    <property type="entry name" value="BLR2520 PROTEIN"/>
    <property type="match status" value="1"/>
</dbReference>